<keyword evidence="4" id="KW-1185">Reference proteome</keyword>
<sequence>MSYSPTTASALRSASVTPSIRVSATASTTPQGAAGTQRPRQTATSRRHALREFYKLAQQGQADAAAKGSQDQGSNSSNDSNFLISDSSSSLQSKKQPLETTEAETEEEKEVSLETLVQTSDLKALLRHENYLALEIRELDSEGKALVYNNYSKLTKASAVLAGISGVDSSGLGNEAKAAAAAAAAAAAGDREAESDTNNSDANDDAILEQTRQWLRVHAAAETRALIAAGDRARAEELIEKIQTLLASDRFTQTGAAAPWKEAVLAELTDIFAASPEPES</sequence>
<evidence type="ECO:0008006" key="5">
    <source>
        <dbReference type="Google" id="ProtNLM"/>
    </source>
</evidence>
<gene>
    <name evidence="2" type="ORF">BN980_GECA14s02837g</name>
    <name evidence="3" type="ORF">DV451_003592</name>
</gene>
<name>A0A0J9XGB9_GEOCN</name>
<feature type="region of interest" description="Disordered" evidence="1">
    <location>
        <begin position="1"/>
        <end position="113"/>
    </location>
</feature>
<dbReference type="Proteomes" id="UP000750522">
    <property type="component" value="Unassembled WGS sequence"/>
</dbReference>
<reference evidence="3" key="2">
    <citation type="journal article" date="2020" name="Front. Microbiol.">
        <title>Phenotypic and Genetic Characterization of the Cheese Ripening Yeast Geotrichum candidum.</title>
        <authorList>
            <person name="Perkins V."/>
            <person name="Vignola S."/>
            <person name="Lessard M.H."/>
            <person name="Plante P.L."/>
            <person name="Corbeil J."/>
            <person name="Dugat-Bony E."/>
            <person name="Frenette M."/>
            <person name="Labrie S."/>
        </authorList>
    </citation>
    <scope>NUCLEOTIDE SEQUENCE</scope>
    <source>
        <strain evidence="3">LMA-70</strain>
    </source>
</reference>
<reference evidence="3" key="3">
    <citation type="submission" date="2020-01" db="EMBL/GenBank/DDBJ databases">
        <authorList>
            <person name="Perkins V."/>
            <person name="Lessard M.-H."/>
            <person name="Dugat-Bony E."/>
            <person name="Frenette M."/>
            <person name="Labrie S."/>
        </authorList>
    </citation>
    <scope>NUCLEOTIDE SEQUENCE</scope>
    <source>
        <strain evidence="3">LMA-70</strain>
    </source>
</reference>
<evidence type="ECO:0000256" key="1">
    <source>
        <dbReference type="SAM" id="MobiDB-lite"/>
    </source>
</evidence>
<organism evidence="2 4">
    <name type="scientific">Geotrichum candidum</name>
    <name type="common">Oospora lactis</name>
    <name type="synonym">Dipodascus geotrichum</name>
    <dbReference type="NCBI Taxonomy" id="1173061"/>
    <lineage>
        <taxon>Eukaryota</taxon>
        <taxon>Fungi</taxon>
        <taxon>Dikarya</taxon>
        <taxon>Ascomycota</taxon>
        <taxon>Saccharomycotina</taxon>
        <taxon>Dipodascomycetes</taxon>
        <taxon>Dipodascales</taxon>
        <taxon>Dipodascaceae</taxon>
        <taxon>Geotrichum</taxon>
    </lineage>
</organism>
<evidence type="ECO:0000313" key="2">
    <source>
        <dbReference type="EMBL" id="CDO56325.1"/>
    </source>
</evidence>
<dbReference type="EMBL" id="CCBN010000014">
    <property type="protein sequence ID" value="CDO56325.1"/>
    <property type="molecule type" value="Genomic_DNA"/>
</dbReference>
<feature type="compositionally biased region" description="Low complexity" evidence="1">
    <location>
        <begin position="57"/>
        <end position="93"/>
    </location>
</feature>
<dbReference type="Pfam" id="PF08700">
    <property type="entry name" value="VPS51_Exo84_N"/>
    <property type="match status" value="1"/>
</dbReference>
<proteinExistence type="predicted"/>
<dbReference type="STRING" id="1173061.A0A0J9XGB9"/>
<dbReference type="EMBL" id="QQZK01000081">
    <property type="protein sequence ID" value="KAF5098025.1"/>
    <property type="molecule type" value="Genomic_DNA"/>
</dbReference>
<reference evidence="2 4" key="1">
    <citation type="submission" date="2014-03" db="EMBL/GenBank/DDBJ databases">
        <authorList>
            <person name="Casaregola S."/>
        </authorList>
    </citation>
    <scope>NUCLEOTIDE SEQUENCE [LARGE SCALE GENOMIC DNA]</scope>
    <source>
        <strain evidence="2 4">CLIB 918</strain>
    </source>
</reference>
<feature type="compositionally biased region" description="Polar residues" evidence="1">
    <location>
        <begin position="1"/>
        <end position="31"/>
    </location>
</feature>
<dbReference type="AlphaFoldDB" id="A0A0J9XGB9"/>
<accession>A0A0J9XGB9</accession>
<comment type="caution">
    <text evidence="2">The sequence shown here is derived from an EMBL/GenBank/DDBJ whole genome shotgun (WGS) entry which is preliminary data.</text>
</comment>
<evidence type="ECO:0000313" key="3">
    <source>
        <dbReference type="EMBL" id="KAF5098025.1"/>
    </source>
</evidence>
<dbReference type="Proteomes" id="UP000242525">
    <property type="component" value="Unassembled WGS sequence"/>
</dbReference>
<evidence type="ECO:0000313" key="4">
    <source>
        <dbReference type="Proteomes" id="UP000242525"/>
    </source>
</evidence>
<dbReference type="OrthoDB" id="203678at2759"/>
<protein>
    <recommendedName>
        <fullName evidence="5">Vacuolar protein sorting-associated protein 51 homolog</fullName>
    </recommendedName>
</protein>